<dbReference type="InterPro" id="IPR035965">
    <property type="entry name" value="PAS-like_dom_sf"/>
</dbReference>
<evidence type="ECO:0000259" key="6">
    <source>
        <dbReference type="PROSITE" id="PS50921"/>
    </source>
</evidence>
<dbReference type="Pfam" id="PF03861">
    <property type="entry name" value="ANTAR"/>
    <property type="match status" value="1"/>
</dbReference>
<dbReference type="Gene3D" id="1.10.10.10">
    <property type="entry name" value="Winged helix-like DNA-binding domain superfamily/Winged helix DNA-binding domain"/>
    <property type="match status" value="1"/>
</dbReference>
<dbReference type="Gene3D" id="3.30.450.20">
    <property type="entry name" value="PAS domain"/>
    <property type="match status" value="1"/>
</dbReference>
<evidence type="ECO:0000256" key="3">
    <source>
        <dbReference type="ARBA" id="ARBA00022553"/>
    </source>
</evidence>
<dbReference type="InterPro" id="IPR036388">
    <property type="entry name" value="WH-like_DNA-bd_sf"/>
</dbReference>
<dbReference type="SUPFAM" id="SSF55785">
    <property type="entry name" value="PYP-like sensor domain (PAS domain)"/>
    <property type="match status" value="1"/>
</dbReference>
<keyword evidence="5" id="KW-0418">Kinase</keyword>
<accession>A0ABQ6I942</accession>
<dbReference type="InterPro" id="IPR052162">
    <property type="entry name" value="Sensor_kinase/Photoreceptor"/>
</dbReference>
<proteinExistence type="predicted"/>
<evidence type="ECO:0000256" key="1">
    <source>
        <dbReference type="ARBA" id="ARBA00000085"/>
    </source>
</evidence>
<keyword evidence="8" id="KW-1185">Reference proteome</keyword>
<comment type="catalytic activity">
    <reaction evidence="1">
        <text>ATP + protein L-histidine = ADP + protein N-phospho-L-histidine.</text>
        <dbReference type="EC" id="2.7.13.3"/>
    </reaction>
</comment>
<dbReference type="Gene3D" id="2.10.70.100">
    <property type="match status" value="1"/>
</dbReference>
<evidence type="ECO:0000256" key="5">
    <source>
        <dbReference type="ARBA" id="ARBA00022777"/>
    </source>
</evidence>
<comment type="caution">
    <text evidence="7">The sequence shown here is derived from an EMBL/GenBank/DDBJ whole genome shotgun (WGS) entry which is preliminary data.</text>
</comment>
<dbReference type="PANTHER" id="PTHR43304:SF1">
    <property type="entry name" value="PAC DOMAIN-CONTAINING PROTEIN"/>
    <property type="match status" value="1"/>
</dbReference>
<dbReference type="EMBL" id="BSUK01000001">
    <property type="protein sequence ID" value="GMA26250.1"/>
    <property type="molecule type" value="Genomic_DNA"/>
</dbReference>
<dbReference type="PROSITE" id="PS50921">
    <property type="entry name" value="ANTAR"/>
    <property type="match status" value="1"/>
</dbReference>
<dbReference type="PANTHER" id="PTHR43304">
    <property type="entry name" value="PHYTOCHROME-LIKE PROTEIN CPH1"/>
    <property type="match status" value="1"/>
</dbReference>
<dbReference type="SMART" id="SM01012">
    <property type="entry name" value="ANTAR"/>
    <property type="match status" value="1"/>
</dbReference>
<keyword evidence="4" id="KW-0808">Transferase</keyword>
<dbReference type="EC" id="2.7.13.3" evidence="2"/>
<gene>
    <name evidence="7" type="ORF">GCM10025864_40090</name>
</gene>
<evidence type="ECO:0000256" key="2">
    <source>
        <dbReference type="ARBA" id="ARBA00012438"/>
    </source>
</evidence>
<dbReference type="InterPro" id="IPR005561">
    <property type="entry name" value="ANTAR"/>
</dbReference>
<dbReference type="InterPro" id="IPR013655">
    <property type="entry name" value="PAS_fold_3"/>
</dbReference>
<keyword evidence="3" id="KW-0597">Phosphoprotein</keyword>
<evidence type="ECO:0000256" key="4">
    <source>
        <dbReference type="ARBA" id="ARBA00022679"/>
    </source>
</evidence>
<dbReference type="Proteomes" id="UP001157091">
    <property type="component" value="Unassembled WGS sequence"/>
</dbReference>
<dbReference type="Pfam" id="PF08447">
    <property type="entry name" value="PAS_3"/>
    <property type="match status" value="1"/>
</dbReference>
<protein>
    <recommendedName>
        <fullName evidence="2">histidine kinase</fullName>
        <ecNumber evidence="2">2.7.13.3</ecNumber>
    </recommendedName>
</protein>
<reference evidence="8" key="1">
    <citation type="journal article" date="2019" name="Int. J. Syst. Evol. Microbiol.">
        <title>The Global Catalogue of Microorganisms (GCM) 10K type strain sequencing project: providing services to taxonomists for standard genome sequencing and annotation.</title>
        <authorList>
            <consortium name="The Broad Institute Genomics Platform"/>
            <consortium name="The Broad Institute Genome Sequencing Center for Infectious Disease"/>
            <person name="Wu L."/>
            <person name="Ma J."/>
        </authorList>
    </citation>
    <scope>NUCLEOTIDE SEQUENCE [LARGE SCALE GENOMIC DNA]</scope>
    <source>
        <strain evidence="8">NBRC 106348</strain>
    </source>
</reference>
<sequence length="218" mass="23457">MSTNGPELEHEEALAVGESPHVGRFRVDLATGRWWWSDEVYAMHGFERGDVVPSAELMAAHKHPEDRRQVDHVVRDAVASREPFSSVHRIVDSAGTVRTVAVVGRGDTDDDGEPVTVTGYFIDLTAAQRSVGQAQATEAIKAAAASRGTIEQAKGVVMATRGGDADDAFAVLREAGSRRETRLRVVAEQLVDAVAARAPESGSLTRDELDWLLDGDGD</sequence>
<evidence type="ECO:0000313" key="8">
    <source>
        <dbReference type="Proteomes" id="UP001157091"/>
    </source>
</evidence>
<evidence type="ECO:0000313" key="7">
    <source>
        <dbReference type="EMBL" id="GMA26250.1"/>
    </source>
</evidence>
<organism evidence="7 8">
    <name type="scientific">Luteimicrobium album</name>
    <dbReference type="NCBI Taxonomy" id="1054550"/>
    <lineage>
        <taxon>Bacteria</taxon>
        <taxon>Bacillati</taxon>
        <taxon>Actinomycetota</taxon>
        <taxon>Actinomycetes</taxon>
        <taxon>Micrococcales</taxon>
        <taxon>Luteimicrobium</taxon>
    </lineage>
</organism>
<dbReference type="RefSeq" id="WP_284294596.1">
    <property type="nucleotide sequence ID" value="NZ_BSUK01000001.1"/>
</dbReference>
<feature type="domain" description="ANTAR" evidence="6">
    <location>
        <begin position="130"/>
        <end position="191"/>
    </location>
</feature>
<name>A0ABQ6I942_9MICO</name>